<evidence type="ECO:0000313" key="8">
    <source>
        <dbReference type="EMBL" id="MEY8039825.1"/>
    </source>
</evidence>
<keyword evidence="9" id="KW-1185">Reference proteome</keyword>
<dbReference type="SUPFAM" id="SSF56645">
    <property type="entry name" value="Acyl-CoA dehydrogenase NM domain-like"/>
    <property type="match status" value="1"/>
</dbReference>
<dbReference type="Pfam" id="PF02771">
    <property type="entry name" value="Acyl-CoA_dh_N"/>
    <property type="match status" value="1"/>
</dbReference>
<comment type="similarity">
    <text evidence="2">Belongs to the acyl-CoA dehydrogenase family.</text>
</comment>
<keyword evidence="3" id="KW-0285">Flavoprotein</keyword>
<evidence type="ECO:0000256" key="5">
    <source>
        <dbReference type="ARBA" id="ARBA00023002"/>
    </source>
</evidence>
<dbReference type="CDD" id="cd00567">
    <property type="entry name" value="ACAD"/>
    <property type="match status" value="1"/>
</dbReference>
<dbReference type="InterPro" id="IPR013786">
    <property type="entry name" value="AcylCoA_DH/ox_N"/>
</dbReference>
<dbReference type="InterPro" id="IPR046373">
    <property type="entry name" value="Acyl-CoA_Oxase/DH_mid-dom_sf"/>
</dbReference>
<dbReference type="InterPro" id="IPR009100">
    <property type="entry name" value="AcylCoA_DH/oxidase_NM_dom_sf"/>
</dbReference>
<protein>
    <submittedName>
        <fullName evidence="8">Acyl-CoA dehydrogenase family protein</fullName>
        <ecNumber evidence="8">1.-.-.-</ecNumber>
    </submittedName>
</protein>
<dbReference type="GO" id="GO:0016491">
    <property type="term" value="F:oxidoreductase activity"/>
    <property type="evidence" value="ECO:0007669"/>
    <property type="project" value="UniProtKB-KW"/>
</dbReference>
<evidence type="ECO:0000259" key="6">
    <source>
        <dbReference type="Pfam" id="PF00441"/>
    </source>
</evidence>
<dbReference type="InterPro" id="IPR037069">
    <property type="entry name" value="AcylCoA_DH/ox_N_sf"/>
</dbReference>
<gene>
    <name evidence="8" type="ORF">AB8O55_10495</name>
</gene>
<dbReference type="EMBL" id="JBGEHV010000015">
    <property type="protein sequence ID" value="MEY8039825.1"/>
    <property type="molecule type" value="Genomic_DNA"/>
</dbReference>
<dbReference type="SUPFAM" id="SSF47203">
    <property type="entry name" value="Acyl-CoA dehydrogenase C-terminal domain-like"/>
    <property type="match status" value="1"/>
</dbReference>
<evidence type="ECO:0000256" key="1">
    <source>
        <dbReference type="ARBA" id="ARBA00001974"/>
    </source>
</evidence>
<dbReference type="InterPro" id="IPR036250">
    <property type="entry name" value="AcylCo_DH-like_C"/>
</dbReference>
<dbReference type="EC" id="1.-.-.-" evidence="8"/>
<dbReference type="Gene3D" id="2.40.110.10">
    <property type="entry name" value="Butyryl-CoA Dehydrogenase, subunit A, domain 2"/>
    <property type="match status" value="1"/>
</dbReference>
<evidence type="ECO:0000313" key="9">
    <source>
        <dbReference type="Proteomes" id="UP001564626"/>
    </source>
</evidence>
<keyword evidence="4" id="KW-0274">FAD</keyword>
<feature type="domain" description="Acyl-CoA dehydrogenase/oxidase N-terminal" evidence="7">
    <location>
        <begin position="6"/>
        <end position="117"/>
    </location>
</feature>
<accession>A0ABV4CFF8</accession>
<dbReference type="PANTHER" id="PTHR43884">
    <property type="entry name" value="ACYL-COA DEHYDROGENASE"/>
    <property type="match status" value="1"/>
</dbReference>
<dbReference type="Proteomes" id="UP001564626">
    <property type="component" value="Unassembled WGS sequence"/>
</dbReference>
<evidence type="ECO:0000256" key="2">
    <source>
        <dbReference type="ARBA" id="ARBA00009347"/>
    </source>
</evidence>
<evidence type="ECO:0000256" key="3">
    <source>
        <dbReference type="ARBA" id="ARBA00022630"/>
    </source>
</evidence>
<sequence>MHFAFTDEQEDLRRTVRTLLDRRGGPDVPPPEAPAAAHDAALWARMAEQIGTHGLAVPEEHGGSGAGLVEALIVVEELGRRLVTSPYLGSAVLCSQVLLAAGDPGAAARLLPGIASGGSVAALAWAEQEHRWDTSACAALARRDGDRWLLTGRKLFVLDGAEADVLLVVATTGTRPSLFEVDPGALPHARTDAVPMDPTRRWTGFTFHDAPARLIGAAGGAEPALARCRDVAAAALAAEQVGAAQRWLGETVEYTKVREQFGRPIGSFQALKHRLADLFVAVESARSMSWAASWAVAHRTEQAAEWAAMAKSYCSETYAAVAAEGVQLHGGLGITWEHEAHLHLKRAHSSAQLFGTPRDHRRRLEAALLRARP</sequence>
<dbReference type="InterPro" id="IPR009075">
    <property type="entry name" value="AcylCo_DH/oxidase_C"/>
</dbReference>
<keyword evidence="5 8" id="KW-0560">Oxidoreductase</keyword>
<reference evidence="8 9" key="1">
    <citation type="submission" date="2024-08" db="EMBL/GenBank/DDBJ databases">
        <title>Genome mining of Saccharopolyspora cebuensis PGLac3 from Nigerian medicinal plant.</title>
        <authorList>
            <person name="Ezeobiora C.E."/>
            <person name="Igbokwe N.H."/>
            <person name="Amin D.H."/>
            <person name="Mendie U.E."/>
        </authorList>
    </citation>
    <scope>NUCLEOTIDE SEQUENCE [LARGE SCALE GENOMIC DNA]</scope>
    <source>
        <strain evidence="8 9">PGLac3</strain>
    </source>
</reference>
<dbReference type="Gene3D" id="1.10.540.10">
    <property type="entry name" value="Acyl-CoA dehydrogenase/oxidase, N-terminal domain"/>
    <property type="match status" value="1"/>
</dbReference>
<organism evidence="8 9">
    <name type="scientific">Saccharopolyspora cebuensis</name>
    <dbReference type="NCBI Taxonomy" id="418759"/>
    <lineage>
        <taxon>Bacteria</taxon>
        <taxon>Bacillati</taxon>
        <taxon>Actinomycetota</taxon>
        <taxon>Actinomycetes</taxon>
        <taxon>Pseudonocardiales</taxon>
        <taxon>Pseudonocardiaceae</taxon>
        <taxon>Saccharopolyspora</taxon>
    </lineage>
</organism>
<comment type="caution">
    <text evidence="8">The sequence shown here is derived from an EMBL/GenBank/DDBJ whole genome shotgun (WGS) entry which is preliminary data.</text>
</comment>
<proteinExistence type="inferred from homology"/>
<evidence type="ECO:0000259" key="7">
    <source>
        <dbReference type="Pfam" id="PF02771"/>
    </source>
</evidence>
<dbReference type="Gene3D" id="1.20.140.10">
    <property type="entry name" value="Butyryl-CoA Dehydrogenase, subunit A, domain 3"/>
    <property type="match status" value="1"/>
</dbReference>
<evidence type="ECO:0000256" key="4">
    <source>
        <dbReference type="ARBA" id="ARBA00022827"/>
    </source>
</evidence>
<name>A0ABV4CFF8_9PSEU</name>
<comment type="cofactor">
    <cofactor evidence="1">
        <name>FAD</name>
        <dbReference type="ChEBI" id="CHEBI:57692"/>
    </cofactor>
</comment>
<dbReference type="RefSeq" id="WP_345363981.1">
    <property type="nucleotide sequence ID" value="NZ_BAABII010000010.1"/>
</dbReference>
<dbReference type="PANTHER" id="PTHR43884:SF20">
    <property type="entry name" value="ACYL-COA DEHYDROGENASE FADE28"/>
    <property type="match status" value="1"/>
</dbReference>
<dbReference type="Pfam" id="PF00441">
    <property type="entry name" value="Acyl-CoA_dh_1"/>
    <property type="match status" value="1"/>
</dbReference>
<feature type="domain" description="Acyl-CoA dehydrogenase/oxidase C-terminal" evidence="6">
    <location>
        <begin position="232"/>
        <end position="365"/>
    </location>
</feature>